<protein>
    <recommendedName>
        <fullName evidence="4">Surface-anchored protein</fullName>
    </recommendedName>
</protein>
<keyword evidence="3" id="KW-1185">Reference proteome</keyword>
<keyword evidence="1" id="KW-1133">Transmembrane helix</keyword>
<proteinExistence type="predicted"/>
<dbReference type="AlphaFoldDB" id="A0A4R9A9V7"/>
<evidence type="ECO:0000313" key="2">
    <source>
        <dbReference type="EMBL" id="TFD54761.1"/>
    </source>
</evidence>
<dbReference type="NCBIfam" id="NF038134">
    <property type="entry name" value="choice_anch_M"/>
    <property type="match status" value="1"/>
</dbReference>
<dbReference type="NCBIfam" id="TIGR03769">
    <property type="entry name" value="P_ac_wall_RPT"/>
    <property type="match status" value="1"/>
</dbReference>
<dbReference type="OrthoDB" id="4424311at2"/>
<comment type="caution">
    <text evidence="2">The sequence shown here is derived from an EMBL/GenBank/DDBJ whole genome shotgun (WGS) entry which is preliminary data.</text>
</comment>
<sequence length="306" mass="31371">MLALGSSAAAAAPADPLDQSIDFGQSVATDTAVLSAGHIDLGPRIIDGEFTLLVHDDAAKADATAQSVWRQPEQTVIALTDAALLPVPGDPAYAFLGVPAGESVSVIPQTQNPDVAWVGWNTQDPGVMDVIDRGVTLSLAAVDGPGALVVYLQSGTFGEPEVLWDSRSPEPASVWVDVNTHTHANWVFTEPGVYLAQFRIDADLVDGSTVSDTQSLRFAVGDATDPQAALAATPVVAEADVAAGSADEADSAADAATESAAATSSTTVILVAVIAFVALLLIVGLTVVVLRGNRAKRLALAARGDR</sequence>
<gene>
    <name evidence="2" type="ORF">E3T55_02835</name>
</gene>
<accession>A0A4R9A9V7</accession>
<evidence type="ECO:0008006" key="4">
    <source>
        <dbReference type="Google" id="ProtNLM"/>
    </source>
</evidence>
<keyword evidence="1" id="KW-0472">Membrane</keyword>
<dbReference type="InterPro" id="IPR022435">
    <property type="entry name" value="Surface-anchored_actinobac"/>
</dbReference>
<organism evidence="2 3">
    <name type="scientific">Cryobacterium frigoriphilum</name>
    <dbReference type="NCBI Taxonomy" id="1259150"/>
    <lineage>
        <taxon>Bacteria</taxon>
        <taxon>Bacillati</taxon>
        <taxon>Actinomycetota</taxon>
        <taxon>Actinomycetes</taxon>
        <taxon>Micrococcales</taxon>
        <taxon>Microbacteriaceae</taxon>
        <taxon>Cryobacterium</taxon>
    </lineage>
</organism>
<keyword evidence="1" id="KW-0812">Transmembrane</keyword>
<evidence type="ECO:0000256" key="1">
    <source>
        <dbReference type="SAM" id="Phobius"/>
    </source>
</evidence>
<reference evidence="2 3" key="1">
    <citation type="submission" date="2019-03" db="EMBL/GenBank/DDBJ databases">
        <title>Genomics of glacier-inhabiting Cryobacterium strains.</title>
        <authorList>
            <person name="Liu Q."/>
            <person name="Xin Y.-H."/>
        </authorList>
    </citation>
    <scope>NUCLEOTIDE SEQUENCE [LARGE SCALE GENOMIC DNA]</scope>
    <source>
        <strain evidence="2 3">Hh14</strain>
    </source>
</reference>
<feature type="transmembrane region" description="Helical" evidence="1">
    <location>
        <begin position="268"/>
        <end position="290"/>
    </location>
</feature>
<name>A0A4R9A9V7_9MICO</name>
<dbReference type="Proteomes" id="UP000297447">
    <property type="component" value="Unassembled WGS sequence"/>
</dbReference>
<evidence type="ECO:0000313" key="3">
    <source>
        <dbReference type="Proteomes" id="UP000297447"/>
    </source>
</evidence>
<dbReference type="EMBL" id="SOHE01000015">
    <property type="protein sequence ID" value="TFD54761.1"/>
    <property type="molecule type" value="Genomic_DNA"/>
</dbReference>